<feature type="compositionally biased region" description="Polar residues" evidence="1">
    <location>
        <begin position="1"/>
        <end position="34"/>
    </location>
</feature>
<sequence>MQEVITQDYTYRTNNTFSTSQPSPNPRQPTTDGEVSTGLPWPMEMPGGVASEAREGSPVHMTTTRFSPDRLPSRPNSRCSCSASSCTKNIGIMHPNSFPFHRHSPLPHACVYFPKLQSSMCFLMSFSDPHRAESRSTANPIYSPAFFSKLNENTSPMVKYKKQEIFHKLKSSRGSRQDIGESKAGTTSSRLDGVLPFAETSTNLGLEDIIRKALMGNLNDQRDAQVPTPRPSYTGIVSAAVTDGSRGDNENRASPLSGSTQFPYNALMMRTAGPVASPSGPAAGPPTQAPSPGQRCTAECEKMAPLLCKEYDEITDSD</sequence>
<feature type="compositionally biased region" description="Low complexity" evidence="1">
    <location>
        <begin position="272"/>
        <end position="282"/>
    </location>
</feature>
<name>A0A8C4N303_EPTBU</name>
<dbReference type="Proteomes" id="UP000694388">
    <property type="component" value="Unplaced"/>
</dbReference>
<accession>A0A8C4N303</accession>
<dbReference type="GeneTree" id="ENSGT00940000155093"/>
<reference evidence="2" key="1">
    <citation type="submission" date="2025-08" db="UniProtKB">
        <authorList>
            <consortium name="Ensembl"/>
        </authorList>
    </citation>
    <scope>IDENTIFICATION</scope>
</reference>
<evidence type="ECO:0000313" key="3">
    <source>
        <dbReference type="Proteomes" id="UP000694388"/>
    </source>
</evidence>
<evidence type="ECO:0000256" key="1">
    <source>
        <dbReference type="SAM" id="MobiDB-lite"/>
    </source>
</evidence>
<protein>
    <submittedName>
        <fullName evidence="2">Uncharacterized protein</fullName>
    </submittedName>
</protein>
<dbReference type="AlphaFoldDB" id="A0A8C4N303"/>
<dbReference type="Ensembl" id="ENSEBUT00000001954.1">
    <property type="protein sequence ID" value="ENSEBUP00000001624.1"/>
    <property type="gene ID" value="ENSEBUG00000001316.1"/>
</dbReference>
<feature type="region of interest" description="Disordered" evidence="1">
    <location>
        <begin position="1"/>
        <end position="74"/>
    </location>
</feature>
<reference evidence="2" key="2">
    <citation type="submission" date="2025-09" db="UniProtKB">
        <authorList>
            <consortium name="Ensembl"/>
        </authorList>
    </citation>
    <scope>IDENTIFICATION</scope>
</reference>
<keyword evidence="3" id="KW-1185">Reference proteome</keyword>
<proteinExistence type="predicted"/>
<feature type="region of interest" description="Disordered" evidence="1">
    <location>
        <begin position="169"/>
        <end position="189"/>
    </location>
</feature>
<organism evidence="2 3">
    <name type="scientific">Eptatretus burgeri</name>
    <name type="common">Inshore hagfish</name>
    <dbReference type="NCBI Taxonomy" id="7764"/>
    <lineage>
        <taxon>Eukaryota</taxon>
        <taxon>Metazoa</taxon>
        <taxon>Chordata</taxon>
        <taxon>Craniata</taxon>
        <taxon>Vertebrata</taxon>
        <taxon>Cyclostomata</taxon>
        <taxon>Myxini</taxon>
        <taxon>Myxiniformes</taxon>
        <taxon>Myxinidae</taxon>
        <taxon>Eptatretinae</taxon>
        <taxon>Eptatretus</taxon>
    </lineage>
</organism>
<evidence type="ECO:0000313" key="2">
    <source>
        <dbReference type="Ensembl" id="ENSEBUP00000001624.1"/>
    </source>
</evidence>
<feature type="region of interest" description="Disordered" evidence="1">
    <location>
        <begin position="272"/>
        <end position="295"/>
    </location>
</feature>